<evidence type="ECO:0000313" key="2">
    <source>
        <dbReference type="EMBL" id="KAK3554176.1"/>
    </source>
</evidence>
<evidence type="ECO:0000313" key="3">
    <source>
        <dbReference type="Proteomes" id="UP001274896"/>
    </source>
</evidence>
<keyword evidence="3" id="KW-1185">Reference proteome</keyword>
<feature type="compositionally biased region" description="Basic residues" evidence="1">
    <location>
        <begin position="148"/>
        <end position="157"/>
    </location>
</feature>
<reference evidence="2" key="1">
    <citation type="submission" date="2023-06" db="EMBL/GenBank/DDBJ databases">
        <title>Male Hemibagrus guttatus genome.</title>
        <authorList>
            <person name="Bian C."/>
        </authorList>
    </citation>
    <scope>NUCLEOTIDE SEQUENCE</scope>
    <source>
        <strain evidence="2">Male_cb2023</strain>
        <tissue evidence="2">Muscle</tissue>
    </source>
</reference>
<feature type="region of interest" description="Disordered" evidence="1">
    <location>
        <begin position="141"/>
        <end position="203"/>
    </location>
</feature>
<evidence type="ECO:0000256" key="1">
    <source>
        <dbReference type="SAM" id="MobiDB-lite"/>
    </source>
</evidence>
<gene>
    <name evidence="2" type="ORF">QTP70_019099</name>
</gene>
<accession>A0AAE0VB96</accession>
<dbReference type="EMBL" id="JAUCMX010000002">
    <property type="protein sequence ID" value="KAK3554176.1"/>
    <property type="molecule type" value="Genomic_DNA"/>
</dbReference>
<sequence>MKNGKVDALSQRHNPASTPAQPEPIVPPSFVLTPIQWNLEEEIQRAQVNEPSPPTCPATKLYVPSFLHSQAQMSQQLPTGLLELLPILRQPWSHMAVDFVTDLPSSSGFNTILVATKFSEACRLVPLMGLPTAMKSFIVSTPTDKVPRARGRPRRRTPGGVLGGGSVTSPPASGYQRKPSPEFLRPDAAGLGRGRGKEPEIAE</sequence>
<organism evidence="2 3">
    <name type="scientific">Hemibagrus guttatus</name>
    <dbReference type="NCBI Taxonomy" id="175788"/>
    <lineage>
        <taxon>Eukaryota</taxon>
        <taxon>Metazoa</taxon>
        <taxon>Chordata</taxon>
        <taxon>Craniata</taxon>
        <taxon>Vertebrata</taxon>
        <taxon>Euteleostomi</taxon>
        <taxon>Actinopterygii</taxon>
        <taxon>Neopterygii</taxon>
        <taxon>Teleostei</taxon>
        <taxon>Ostariophysi</taxon>
        <taxon>Siluriformes</taxon>
        <taxon>Bagridae</taxon>
        <taxon>Hemibagrus</taxon>
    </lineage>
</organism>
<dbReference type="Proteomes" id="UP001274896">
    <property type="component" value="Unassembled WGS sequence"/>
</dbReference>
<comment type="caution">
    <text evidence="2">The sequence shown here is derived from an EMBL/GenBank/DDBJ whole genome shotgun (WGS) entry which is preliminary data.</text>
</comment>
<protein>
    <submittedName>
        <fullName evidence="2">Uncharacterized protein</fullName>
    </submittedName>
</protein>
<feature type="region of interest" description="Disordered" evidence="1">
    <location>
        <begin position="1"/>
        <end position="25"/>
    </location>
</feature>
<name>A0AAE0VB96_9TELE</name>
<feature type="non-terminal residue" evidence="2">
    <location>
        <position position="1"/>
    </location>
</feature>
<feature type="compositionally biased region" description="Polar residues" evidence="1">
    <location>
        <begin position="11"/>
        <end position="20"/>
    </location>
</feature>
<proteinExistence type="predicted"/>
<dbReference type="AlphaFoldDB" id="A0AAE0VB96"/>